<feature type="transmembrane region" description="Helical" evidence="6">
    <location>
        <begin position="354"/>
        <end position="377"/>
    </location>
</feature>
<keyword evidence="9" id="KW-1185">Reference proteome</keyword>
<feature type="transmembrane region" description="Helical" evidence="6">
    <location>
        <begin position="284"/>
        <end position="303"/>
    </location>
</feature>
<dbReference type="AlphaFoldDB" id="A0A5C5XHC3"/>
<feature type="transmembrane region" description="Helical" evidence="6">
    <location>
        <begin position="721"/>
        <end position="747"/>
    </location>
</feature>
<feature type="transmembrane region" description="Helical" evidence="6">
    <location>
        <begin position="650"/>
        <end position="675"/>
    </location>
</feature>
<keyword evidence="3 6" id="KW-0812">Transmembrane</keyword>
<feature type="transmembrane region" description="Helical" evidence="6">
    <location>
        <begin position="227"/>
        <end position="246"/>
    </location>
</feature>
<evidence type="ECO:0000313" key="9">
    <source>
        <dbReference type="Proteomes" id="UP000316095"/>
    </source>
</evidence>
<gene>
    <name evidence="8" type="ORF">Pan54_32290</name>
</gene>
<dbReference type="InterPro" id="IPR050545">
    <property type="entry name" value="Mycobact_MmpL"/>
</dbReference>
<dbReference type="Proteomes" id="UP000316095">
    <property type="component" value="Unassembled WGS sequence"/>
</dbReference>
<keyword evidence="4 6" id="KW-1133">Transmembrane helix</keyword>
<evidence type="ECO:0000256" key="4">
    <source>
        <dbReference type="ARBA" id="ARBA00022989"/>
    </source>
</evidence>
<dbReference type="SUPFAM" id="SSF82866">
    <property type="entry name" value="Multidrug efflux transporter AcrB transmembrane domain"/>
    <property type="match status" value="2"/>
</dbReference>
<dbReference type="RefSeq" id="WP_146504335.1">
    <property type="nucleotide sequence ID" value="NZ_SJPG01000001.1"/>
</dbReference>
<feature type="transmembrane region" description="Helical" evidence="6">
    <location>
        <begin position="323"/>
        <end position="342"/>
    </location>
</feature>
<sequence>MTTQPDSSTTDLPAESPSVTIVDTGFWKRTASFLIQWRISLLVFAFVLTALAYPYSQRLQLDRSIESLFALDHPLLLSYQESKSLFGGDEFVMLAWKQDDLLTSESLIEIEAFGKTLGKLDGVNPESTQTLSAVLQPKNIGFIGNLFMRIPTVRESALNFAEGALVGQDRVTTAVVIRLKPEELSSVSRAETLANIRELAASHNPPAYVVGEPVQVHDMFEVVEKDGAILGLVSSLILLAVIFFFFRSLRWMILPLVMVQAALIWTKAFLVISGMRLSMVSSMLNSLVTIIGIATVMHITIYFRELRREQERILALRMTLSTLLPAICWACATTAIGFGALLSSDIVPIRSFGIMMVLGVLFTLLAAFTIIPGGVLLGNFSIDPLKYGWEKWVTGGLLKLLRLVFRIPKTIASLALLLMIFGLIGLSFLRIETDFSKNFRENSPIVQALNFVEANLGGAGNYEVNFPFADVTDPAAIDKLRELSEELKAIEIEGHSALTKVIAYTDGIDFIPSVAGRTLDAKRETLQKMQPEFEPSLFNPEEKRMRILLRALERLPAELKLQMIEEVTQTAQKYFPDAKCTGLYVLLANIILSLLSDQVVSFTLAACGIFIGMTIAFRSWKVGLISLVPNLFPIVILVGTLGWIGSLVNIGTAMIASVSIGLTVDSSIHYLSSYFREKKSGRTHAEALKLTQSQVGLSLVFSNVALICGFSVLTLSEFVPLIYFGVLVSIAMLGGLIGNLILLPLLLTGLYGQKEVLTD</sequence>
<comment type="caution">
    <text evidence="8">The sequence shown here is derived from an EMBL/GenBank/DDBJ whole genome shotgun (WGS) entry which is preliminary data.</text>
</comment>
<dbReference type="GO" id="GO:0005886">
    <property type="term" value="C:plasma membrane"/>
    <property type="evidence" value="ECO:0007669"/>
    <property type="project" value="UniProtKB-SubCell"/>
</dbReference>
<proteinExistence type="predicted"/>
<name>A0A5C5XHC3_9PLAN</name>
<dbReference type="InterPro" id="IPR004869">
    <property type="entry name" value="MMPL_dom"/>
</dbReference>
<evidence type="ECO:0000259" key="7">
    <source>
        <dbReference type="Pfam" id="PF03176"/>
    </source>
</evidence>
<feature type="transmembrane region" description="Helical" evidence="6">
    <location>
        <begin position="252"/>
        <end position="272"/>
    </location>
</feature>
<evidence type="ECO:0000256" key="2">
    <source>
        <dbReference type="ARBA" id="ARBA00022475"/>
    </source>
</evidence>
<evidence type="ECO:0000256" key="5">
    <source>
        <dbReference type="ARBA" id="ARBA00023136"/>
    </source>
</evidence>
<feature type="transmembrane region" description="Helical" evidence="6">
    <location>
        <begin position="35"/>
        <end position="55"/>
    </location>
</feature>
<accession>A0A5C5XHC3</accession>
<feature type="transmembrane region" description="Helical" evidence="6">
    <location>
        <begin position="624"/>
        <end position="644"/>
    </location>
</feature>
<dbReference type="EMBL" id="SJPG01000001">
    <property type="protein sequence ID" value="TWT62487.1"/>
    <property type="molecule type" value="Genomic_DNA"/>
</dbReference>
<keyword evidence="5 6" id="KW-0472">Membrane</keyword>
<dbReference type="Pfam" id="PF03176">
    <property type="entry name" value="MMPL"/>
    <property type="match status" value="1"/>
</dbReference>
<evidence type="ECO:0000313" key="8">
    <source>
        <dbReference type="EMBL" id="TWT62487.1"/>
    </source>
</evidence>
<evidence type="ECO:0000256" key="1">
    <source>
        <dbReference type="ARBA" id="ARBA00004651"/>
    </source>
</evidence>
<feature type="transmembrane region" description="Helical" evidence="6">
    <location>
        <begin position="695"/>
        <end position="715"/>
    </location>
</feature>
<organism evidence="8 9">
    <name type="scientific">Rubinisphaera italica</name>
    <dbReference type="NCBI Taxonomy" id="2527969"/>
    <lineage>
        <taxon>Bacteria</taxon>
        <taxon>Pseudomonadati</taxon>
        <taxon>Planctomycetota</taxon>
        <taxon>Planctomycetia</taxon>
        <taxon>Planctomycetales</taxon>
        <taxon>Planctomycetaceae</taxon>
        <taxon>Rubinisphaera</taxon>
    </lineage>
</organism>
<evidence type="ECO:0000256" key="6">
    <source>
        <dbReference type="SAM" id="Phobius"/>
    </source>
</evidence>
<comment type="subcellular location">
    <subcellularLocation>
        <location evidence="1">Cell membrane</location>
        <topology evidence="1">Multi-pass membrane protein</topology>
    </subcellularLocation>
</comment>
<feature type="transmembrane region" description="Helical" evidence="6">
    <location>
        <begin position="411"/>
        <end position="431"/>
    </location>
</feature>
<dbReference type="Gene3D" id="1.20.1640.10">
    <property type="entry name" value="Multidrug efflux transporter AcrB transmembrane domain"/>
    <property type="match status" value="2"/>
</dbReference>
<keyword evidence="2" id="KW-1003">Cell membrane</keyword>
<dbReference type="PANTHER" id="PTHR33406">
    <property type="entry name" value="MEMBRANE PROTEIN MJ1562-RELATED"/>
    <property type="match status" value="1"/>
</dbReference>
<dbReference type="PANTHER" id="PTHR33406:SF12">
    <property type="entry name" value="BLR2997 PROTEIN"/>
    <property type="match status" value="1"/>
</dbReference>
<reference evidence="8 9" key="1">
    <citation type="submission" date="2019-02" db="EMBL/GenBank/DDBJ databases">
        <title>Deep-cultivation of Planctomycetes and their phenomic and genomic characterization uncovers novel biology.</title>
        <authorList>
            <person name="Wiegand S."/>
            <person name="Jogler M."/>
            <person name="Boedeker C."/>
            <person name="Pinto D."/>
            <person name="Vollmers J."/>
            <person name="Rivas-Marin E."/>
            <person name="Kohn T."/>
            <person name="Peeters S.H."/>
            <person name="Heuer A."/>
            <person name="Rast P."/>
            <person name="Oberbeckmann S."/>
            <person name="Bunk B."/>
            <person name="Jeske O."/>
            <person name="Meyerdierks A."/>
            <person name="Storesund J.E."/>
            <person name="Kallscheuer N."/>
            <person name="Luecker S."/>
            <person name="Lage O.M."/>
            <person name="Pohl T."/>
            <person name="Merkel B.J."/>
            <person name="Hornburger P."/>
            <person name="Mueller R.-W."/>
            <person name="Bruemmer F."/>
            <person name="Labrenz M."/>
            <person name="Spormann A.M."/>
            <person name="Op Den Camp H."/>
            <person name="Overmann J."/>
            <person name="Amann R."/>
            <person name="Jetten M.S.M."/>
            <person name="Mascher T."/>
            <person name="Medema M.H."/>
            <person name="Devos D.P."/>
            <person name="Kaster A.-K."/>
            <person name="Ovreas L."/>
            <person name="Rohde M."/>
            <person name="Galperin M.Y."/>
            <person name="Jogler C."/>
        </authorList>
    </citation>
    <scope>NUCLEOTIDE SEQUENCE [LARGE SCALE GENOMIC DNA]</scope>
    <source>
        <strain evidence="8 9">Pan54</strain>
    </source>
</reference>
<dbReference type="OrthoDB" id="5429313at2"/>
<feature type="domain" description="Membrane transport protein MMPL" evidence="7">
    <location>
        <begin position="161"/>
        <end position="373"/>
    </location>
</feature>
<evidence type="ECO:0000256" key="3">
    <source>
        <dbReference type="ARBA" id="ARBA00022692"/>
    </source>
</evidence>
<protein>
    <submittedName>
        <fullName evidence="8">MMPL family protein</fullName>
    </submittedName>
</protein>